<dbReference type="KEGG" id="gtt:GUITHDRAFT_64091"/>
<dbReference type="GO" id="GO:0016462">
    <property type="term" value="F:pyrophosphatase activity"/>
    <property type="evidence" value="ECO:0007669"/>
    <property type="project" value="UniProtKB-ARBA"/>
</dbReference>
<dbReference type="CDD" id="cd03671">
    <property type="entry name" value="NUDIX_Ap4A_hydrolase_plant_like"/>
    <property type="match status" value="1"/>
</dbReference>
<dbReference type="InterPro" id="IPR022927">
    <property type="entry name" value="RppH"/>
</dbReference>
<dbReference type="AlphaFoldDB" id="L1JZV3"/>
<dbReference type="Pfam" id="PF00293">
    <property type="entry name" value="NUDIX"/>
    <property type="match status" value="1"/>
</dbReference>
<comment type="cofactor">
    <cofactor evidence="2">
        <name>Mg(2+)</name>
        <dbReference type="ChEBI" id="CHEBI:18420"/>
    </cofactor>
</comment>
<dbReference type="EMBL" id="JH992969">
    <property type="protein sequence ID" value="EKX53653.1"/>
    <property type="molecule type" value="Genomic_DNA"/>
</dbReference>
<dbReference type="InterPro" id="IPR020084">
    <property type="entry name" value="NUDIX_hydrolase_CS"/>
</dbReference>
<dbReference type="PROSITE" id="PS00893">
    <property type="entry name" value="NUDIX_BOX"/>
    <property type="match status" value="1"/>
</dbReference>
<dbReference type="Gene3D" id="3.90.79.10">
    <property type="entry name" value="Nucleoside Triphosphate Pyrophosphohydrolase"/>
    <property type="match status" value="1"/>
</dbReference>
<dbReference type="PANTHER" id="PTHR43046">
    <property type="entry name" value="GDP-MANNOSE MANNOSYL HYDROLASE"/>
    <property type="match status" value="1"/>
</dbReference>
<dbReference type="SUPFAM" id="SSF55811">
    <property type="entry name" value="Nudix"/>
    <property type="match status" value="1"/>
</dbReference>
<reference evidence="7" key="3">
    <citation type="submission" date="2015-06" db="UniProtKB">
        <authorList>
            <consortium name="EnsemblProtists"/>
        </authorList>
    </citation>
    <scope>IDENTIFICATION</scope>
</reference>
<keyword evidence="8" id="KW-1185">Reference proteome</keyword>
<sequence>MSAKMEDSTKRYRPCAGAIVFNKQKQLLLGERKDKAGAWQLPQGGIEEGESPTEAAARELFEETGLREPTVKTIKSLCETHKYDVPGKSWLHKAGFCGQEMHWTLFLYPSDGLPPVNLNGIGEPAEFTRVKWSTWEELVQRSVDFKKQTYEDLSKIAAPEIEEVCKSL</sequence>
<comment type="cofactor">
    <cofactor evidence="1">
        <name>Mn(2+)</name>
        <dbReference type="ChEBI" id="CHEBI:29035"/>
    </cofactor>
</comment>
<evidence type="ECO:0000256" key="2">
    <source>
        <dbReference type="ARBA" id="ARBA00001946"/>
    </source>
</evidence>
<evidence type="ECO:0000256" key="4">
    <source>
        <dbReference type="RuleBase" id="RU003476"/>
    </source>
</evidence>
<dbReference type="eggNOG" id="ENOG502SBD7">
    <property type="taxonomic scope" value="Eukaryota"/>
</dbReference>
<evidence type="ECO:0000256" key="3">
    <source>
        <dbReference type="ARBA" id="ARBA00022801"/>
    </source>
</evidence>
<evidence type="ECO:0000313" key="8">
    <source>
        <dbReference type="Proteomes" id="UP000011087"/>
    </source>
</evidence>
<dbReference type="OrthoDB" id="276276at2759"/>
<protein>
    <recommendedName>
        <fullName evidence="5">Nudix hydrolase domain-containing protein</fullName>
    </recommendedName>
</protein>
<dbReference type="RefSeq" id="XP_005840633.1">
    <property type="nucleotide sequence ID" value="XM_005840576.1"/>
</dbReference>
<reference evidence="8" key="2">
    <citation type="submission" date="2012-11" db="EMBL/GenBank/DDBJ databases">
        <authorList>
            <person name="Kuo A."/>
            <person name="Curtis B.A."/>
            <person name="Tanifuji G."/>
            <person name="Burki F."/>
            <person name="Gruber A."/>
            <person name="Irimia M."/>
            <person name="Maruyama S."/>
            <person name="Arias M.C."/>
            <person name="Ball S.G."/>
            <person name="Gile G.H."/>
            <person name="Hirakawa Y."/>
            <person name="Hopkins J.F."/>
            <person name="Rensing S.A."/>
            <person name="Schmutz J."/>
            <person name="Symeonidi A."/>
            <person name="Elias M."/>
            <person name="Eveleigh R.J."/>
            <person name="Herman E.K."/>
            <person name="Klute M.J."/>
            <person name="Nakayama T."/>
            <person name="Obornik M."/>
            <person name="Reyes-Prieto A."/>
            <person name="Armbrust E.V."/>
            <person name="Aves S.J."/>
            <person name="Beiko R.G."/>
            <person name="Coutinho P."/>
            <person name="Dacks J.B."/>
            <person name="Durnford D.G."/>
            <person name="Fast N.M."/>
            <person name="Green B.R."/>
            <person name="Grisdale C."/>
            <person name="Hempe F."/>
            <person name="Henrissat B."/>
            <person name="Hoppner M.P."/>
            <person name="Ishida K.-I."/>
            <person name="Kim E."/>
            <person name="Koreny L."/>
            <person name="Kroth P.G."/>
            <person name="Liu Y."/>
            <person name="Malik S.-B."/>
            <person name="Maier U.G."/>
            <person name="McRose D."/>
            <person name="Mock T."/>
            <person name="Neilson J.A."/>
            <person name="Onodera N.T."/>
            <person name="Poole A.M."/>
            <person name="Pritham E.J."/>
            <person name="Richards T.A."/>
            <person name="Rocap G."/>
            <person name="Roy S.W."/>
            <person name="Sarai C."/>
            <person name="Schaack S."/>
            <person name="Shirato S."/>
            <person name="Slamovits C.H."/>
            <person name="Spencer D.F."/>
            <person name="Suzuki S."/>
            <person name="Worden A.Z."/>
            <person name="Zauner S."/>
            <person name="Barry K."/>
            <person name="Bell C."/>
            <person name="Bharti A.K."/>
            <person name="Crow J.A."/>
            <person name="Grimwood J."/>
            <person name="Kramer R."/>
            <person name="Lindquist E."/>
            <person name="Lucas S."/>
            <person name="Salamov A."/>
            <person name="McFadden G.I."/>
            <person name="Lane C.E."/>
            <person name="Keeling P.J."/>
            <person name="Gray M.W."/>
            <person name="Grigoriev I.V."/>
            <person name="Archibald J.M."/>
        </authorList>
    </citation>
    <scope>NUCLEOTIDE SEQUENCE</scope>
    <source>
        <strain evidence="8">CCMP2712</strain>
    </source>
</reference>
<evidence type="ECO:0000313" key="6">
    <source>
        <dbReference type="EMBL" id="EKX53653.1"/>
    </source>
</evidence>
<dbReference type="PROSITE" id="PS51462">
    <property type="entry name" value="NUDIX"/>
    <property type="match status" value="1"/>
</dbReference>
<dbReference type="GeneID" id="17310459"/>
<comment type="similarity">
    <text evidence="4">Belongs to the Nudix hydrolase family.</text>
</comment>
<feature type="domain" description="Nudix hydrolase" evidence="5">
    <location>
        <begin position="11"/>
        <end position="155"/>
    </location>
</feature>
<dbReference type="PANTHER" id="PTHR43046:SF14">
    <property type="entry name" value="MUTT_NUDIX FAMILY PROTEIN"/>
    <property type="match status" value="1"/>
</dbReference>
<dbReference type="PaxDb" id="55529-EKX53653"/>
<dbReference type="Proteomes" id="UP000011087">
    <property type="component" value="Unassembled WGS sequence"/>
</dbReference>
<keyword evidence="3 4" id="KW-0378">Hydrolase</keyword>
<name>L1JZV3_GUITC</name>
<accession>L1JZV3</accession>
<proteinExistence type="inferred from homology"/>
<gene>
    <name evidence="6" type="ORF">GUITHDRAFT_64091</name>
</gene>
<dbReference type="EnsemblProtists" id="EKX53653">
    <property type="protein sequence ID" value="EKX53653"/>
    <property type="gene ID" value="GUITHDRAFT_64091"/>
</dbReference>
<dbReference type="PRINTS" id="PR00502">
    <property type="entry name" value="NUDIXFAMILY"/>
</dbReference>
<dbReference type="InterPro" id="IPR015797">
    <property type="entry name" value="NUDIX_hydrolase-like_dom_sf"/>
</dbReference>
<organism evidence="6">
    <name type="scientific">Guillardia theta (strain CCMP2712)</name>
    <name type="common">Cryptophyte</name>
    <dbReference type="NCBI Taxonomy" id="905079"/>
    <lineage>
        <taxon>Eukaryota</taxon>
        <taxon>Cryptophyceae</taxon>
        <taxon>Pyrenomonadales</taxon>
        <taxon>Geminigeraceae</taxon>
        <taxon>Guillardia</taxon>
    </lineage>
</organism>
<dbReference type="HOGENOM" id="CLU_087195_3_0_1"/>
<reference evidence="6 8" key="1">
    <citation type="journal article" date="2012" name="Nature">
        <title>Algal genomes reveal evolutionary mosaicism and the fate of nucleomorphs.</title>
        <authorList>
            <consortium name="DOE Joint Genome Institute"/>
            <person name="Curtis B.A."/>
            <person name="Tanifuji G."/>
            <person name="Burki F."/>
            <person name="Gruber A."/>
            <person name="Irimia M."/>
            <person name="Maruyama S."/>
            <person name="Arias M.C."/>
            <person name="Ball S.G."/>
            <person name="Gile G.H."/>
            <person name="Hirakawa Y."/>
            <person name="Hopkins J.F."/>
            <person name="Kuo A."/>
            <person name="Rensing S.A."/>
            <person name="Schmutz J."/>
            <person name="Symeonidi A."/>
            <person name="Elias M."/>
            <person name="Eveleigh R.J."/>
            <person name="Herman E.K."/>
            <person name="Klute M.J."/>
            <person name="Nakayama T."/>
            <person name="Obornik M."/>
            <person name="Reyes-Prieto A."/>
            <person name="Armbrust E.V."/>
            <person name="Aves S.J."/>
            <person name="Beiko R.G."/>
            <person name="Coutinho P."/>
            <person name="Dacks J.B."/>
            <person name="Durnford D.G."/>
            <person name="Fast N.M."/>
            <person name="Green B.R."/>
            <person name="Grisdale C.J."/>
            <person name="Hempel F."/>
            <person name="Henrissat B."/>
            <person name="Hoppner M.P."/>
            <person name="Ishida K."/>
            <person name="Kim E."/>
            <person name="Koreny L."/>
            <person name="Kroth P.G."/>
            <person name="Liu Y."/>
            <person name="Malik S.B."/>
            <person name="Maier U.G."/>
            <person name="McRose D."/>
            <person name="Mock T."/>
            <person name="Neilson J.A."/>
            <person name="Onodera N.T."/>
            <person name="Poole A.M."/>
            <person name="Pritham E.J."/>
            <person name="Richards T.A."/>
            <person name="Rocap G."/>
            <person name="Roy S.W."/>
            <person name="Sarai C."/>
            <person name="Schaack S."/>
            <person name="Shirato S."/>
            <person name="Slamovits C.H."/>
            <person name="Spencer D.F."/>
            <person name="Suzuki S."/>
            <person name="Worden A.Z."/>
            <person name="Zauner S."/>
            <person name="Barry K."/>
            <person name="Bell C."/>
            <person name="Bharti A.K."/>
            <person name="Crow J.A."/>
            <person name="Grimwood J."/>
            <person name="Kramer R."/>
            <person name="Lindquist E."/>
            <person name="Lucas S."/>
            <person name="Salamov A."/>
            <person name="McFadden G.I."/>
            <person name="Lane C.E."/>
            <person name="Keeling P.J."/>
            <person name="Gray M.W."/>
            <person name="Grigoriev I.V."/>
            <person name="Archibald J.M."/>
        </authorList>
    </citation>
    <scope>NUCLEOTIDE SEQUENCE</scope>
    <source>
        <strain evidence="6 8">CCMP2712</strain>
    </source>
</reference>
<dbReference type="InterPro" id="IPR020476">
    <property type="entry name" value="Nudix_hydrolase"/>
</dbReference>
<dbReference type="OMA" id="PGLEWQM"/>
<evidence type="ECO:0000256" key="1">
    <source>
        <dbReference type="ARBA" id="ARBA00001936"/>
    </source>
</evidence>
<evidence type="ECO:0000259" key="5">
    <source>
        <dbReference type="PROSITE" id="PS51462"/>
    </source>
</evidence>
<evidence type="ECO:0000313" key="7">
    <source>
        <dbReference type="EnsemblProtists" id="EKX53653"/>
    </source>
</evidence>
<dbReference type="InterPro" id="IPR000086">
    <property type="entry name" value="NUDIX_hydrolase_dom"/>
</dbReference>